<evidence type="ECO:0000313" key="3">
    <source>
        <dbReference type="Proteomes" id="UP000183809"/>
    </source>
</evidence>
<gene>
    <name evidence="2" type="ORF">BKCO1_1000327</name>
</gene>
<feature type="region of interest" description="Disordered" evidence="1">
    <location>
        <begin position="370"/>
        <end position="473"/>
    </location>
</feature>
<feature type="region of interest" description="Disordered" evidence="1">
    <location>
        <begin position="293"/>
        <end position="313"/>
    </location>
</feature>
<feature type="region of interest" description="Disordered" evidence="1">
    <location>
        <begin position="1"/>
        <end position="130"/>
    </location>
</feature>
<organism evidence="2 3">
    <name type="scientific">Diplodia corticola</name>
    <dbReference type="NCBI Taxonomy" id="236234"/>
    <lineage>
        <taxon>Eukaryota</taxon>
        <taxon>Fungi</taxon>
        <taxon>Dikarya</taxon>
        <taxon>Ascomycota</taxon>
        <taxon>Pezizomycotina</taxon>
        <taxon>Dothideomycetes</taxon>
        <taxon>Dothideomycetes incertae sedis</taxon>
        <taxon>Botryosphaeriales</taxon>
        <taxon>Botryosphaeriaceae</taxon>
        <taxon>Diplodia</taxon>
    </lineage>
</organism>
<reference evidence="2 3" key="1">
    <citation type="submission" date="2016-10" db="EMBL/GenBank/DDBJ databases">
        <title>Proteomics and genomics reveal pathogen-plant mechanisms compatible with a hemibiotrophic lifestyle of Diplodia corticola.</title>
        <authorList>
            <person name="Fernandes I."/>
            <person name="De Jonge R."/>
            <person name="Van De Peer Y."/>
            <person name="Devreese B."/>
            <person name="Alves A."/>
            <person name="Esteves A.C."/>
        </authorList>
    </citation>
    <scope>NUCLEOTIDE SEQUENCE [LARGE SCALE GENOMIC DNA]</scope>
    <source>
        <strain evidence="2 3">CBS 112549</strain>
    </source>
</reference>
<keyword evidence="3" id="KW-1185">Reference proteome</keyword>
<feature type="region of interest" description="Disordered" evidence="1">
    <location>
        <begin position="143"/>
        <end position="252"/>
    </location>
</feature>
<accession>A0A1J9RJF6</accession>
<dbReference type="GeneID" id="31009971"/>
<protein>
    <submittedName>
        <fullName evidence="2">Tyrosine recombinase</fullName>
    </submittedName>
</protein>
<feature type="compositionally biased region" description="Basic and acidic residues" evidence="1">
    <location>
        <begin position="17"/>
        <end position="70"/>
    </location>
</feature>
<dbReference type="RefSeq" id="XP_020135635.1">
    <property type="nucleotide sequence ID" value="XM_020269712.1"/>
</dbReference>
<feature type="compositionally biased region" description="Polar residues" evidence="1">
    <location>
        <begin position="293"/>
        <end position="307"/>
    </location>
</feature>
<feature type="compositionally biased region" description="Basic and acidic residues" evidence="1">
    <location>
        <begin position="380"/>
        <end position="390"/>
    </location>
</feature>
<feature type="compositionally biased region" description="Basic and acidic residues" evidence="1">
    <location>
        <begin position="156"/>
        <end position="175"/>
    </location>
</feature>
<evidence type="ECO:0000256" key="1">
    <source>
        <dbReference type="SAM" id="MobiDB-lite"/>
    </source>
</evidence>
<feature type="compositionally biased region" description="Polar residues" evidence="1">
    <location>
        <begin position="1"/>
        <end position="11"/>
    </location>
</feature>
<dbReference type="STRING" id="236234.A0A1J9RJF6"/>
<feature type="compositionally biased region" description="Basic and acidic residues" evidence="1">
    <location>
        <begin position="464"/>
        <end position="473"/>
    </location>
</feature>
<dbReference type="Proteomes" id="UP000183809">
    <property type="component" value="Unassembled WGS sequence"/>
</dbReference>
<name>A0A1J9RJF6_9PEZI</name>
<dbReference type="EMBL" id="MNUE01000001">
    <property type="protein sequence ID" value="OJD40792.1"/>
    <property type="molecule type" value="Genomic_DNA"/>
</dbReference>
<proteinExistence type="predicted"/>
<sequence>MSTIIKQTSRQVKAAYRKSDGRLSDREIQRLEHSAAADRHAEELREKEKRSKEAKKRREDKERKQRDALRRNGIGDATQACGWNFTQRRQKDWFRTYLRKDQPKPAPDPKPKDANPFKSSQISHPEDTDERLEKIDDLVHNSGGEAEEDIWSKGSGSDHVHNADAKPVEHIRNDADWVEDAQGEDRRCHHHPALNHTPCEPRSRTNSVENKNNLHEVSAVFEREPKELGSAPDSGSDSDNAPLETDNSYNNNSLATYNVALANIRPSDEPTEHEANPWSTDDIDEESLLAAVQGQTPTSKASLTASAAPSGEVDADLPLMDTELLEELLSNSQLDRDLTTPTHFQPYSTLSDSFFSSELDLSAEELAAIETPLIQTQPRPSRDHAADQTKVRSVVPPGALGDVSPESLASDPPLTPPTRQAQKRKAVALNDHESSSPKQRKEPDTRCTSADYSMLPPPKPASPEAHHTSDTSLHESRFAAYGLSTQLIQDAAFDDFDF</sequence>
<dbReference type="OrthoDB" id="3946720at2759"/>
<comment type="caution">
    <text evidence="2">The sequence shown here is derived from an EMBL/GenBank/DDBJ whole genome shotgun (WGS) entry which is preliminary data.</text>
</comment>
<feature type="compositionally biased region" description="Basic and acidic residues" evidence="1">
    <location>
        <begin position="89"/>
        <end position="115"/>
    </location>
</feature>
<feature type="compositionally biased region" description="Basic and acidic residues" evidence="1">
    <location>
        <begin position="430"/>
        <end position="445"/>
    </location>
</feature>
<evidence type="ECO:0000313" key="2">
    <source>
        <dbReference type="EMBL" id="OJD40792.1"/>
    </source>
</evidence>
<feature type="compositionally biased region" description="Polar residues" evidence="1">
    <location>
        <begin position="233"/>
        <end position="252"/>
    </location>
</feature>
<dbReference type="AlphaFoldDB" id="A0A1J9RJF6"/>